<dbReference type="InterPro" id="IPR014755">
    <property type="entry name" value="Cu-Rt/internalin_Ig-like"/>
</dbReference>
<dbReference type="InterPro" id="IPR051048">
    <property type="entry name" value="Peptidase_S8/S53_subtilisin"/>
</dbReference>
<keyword evidence="13" id="KW-1185">Reference proteome</keyword>
<dbReference type="InterPro" id="IPR015500">
    <property type="entry name" value="Peptidase_S8_subtilisin-rel"/>
</dbReference>
<dbReference type="PROSITE" id="PS00137">
    <property type="entry name" value="SUBTILASE_HIS"/>
    <property type="match status" value="1"/>
</dbReference>
<dbReference type="Gene3D" id="2.60.40.1220">
    <property type="match status" value="1"/>
</dbReference>
<feature type="region of interest" description="Disordered" evidence="9">
    <location>
        <begin position="567"/>
        <end position="613"/>
    </location>
</feature>
<dbReference type="InterPro" id="IPR000209">
    <property type="entry name" value="Peptidase_S8/S53_dom"/>
</dbReference>
<dbReference type="HOGENOM" id="CLU_294530_0_0_9"/>
<evidence type="ECO:0000256" key="8">
    <source>
        <dbReference type="RuleBase" id="RU003355"/>
    </source>
</evidence>
<feature type="domain" description="SLH" evidence="11">
    <location>
        <begin position="734"/>
        <end position="797"/>
    </location>
</feature>
<dbReference type="CDD" id="cd07473">
    <property type="entry name" value="Peptidases_S8_Subtilisin_like"/>
    <property type="match status" value="1"/>
</dbReference>
<dbReference type="PANTHER" id="PTHR43399:SF4">
    <property type="entry name" value="CELL WALL-ASSOCIATED PROTEASE"/>
    <property type="match status" value="1"/>
</dbReference>
<dbReference type="SUPFAM" id="SSF52743">
    <property type="entry name" value="Subtilisin-like"/>
    <property type="match status" value="1"/>
</dbReference>
<dbReference type="InterPro" id="IPR022398">
    <property type="entry name" value="Peptidase_S8_His-AS"/>
</dbReference>
<organism evidence="12 13">
    <name type="scientific">Desulforudis audaxviator (strain MP104C)</name>
    <dbReference type="NCBI Taxonomy" id="477974"/>
    <lineage>
        <taxon>Bacteria</taxon>
        <taxon>Bacillati</taxon>
        <taxon>Bacillota</taxon>
        <taxon>Clostridia</taxon>
        <taxon>Thermoanaerobacterales</taxon>
        <taxon>Candidatus Desulforudaceae</taxon>
        <taxon>Candidatus Desulforudis</taxon>
    </lineage>
</organism>
<feature type="compositionally biased region" description="Gly residues" evidence="9">
    <location>
        <begin position="581"/>
        <end position="591"/>
    </location>
</feature>
<dbReference type="PROSITE" id="PS00136">
    <property type="entry name" value="SUBTILASE_ASP"/>
    <property type="match status" value="1"/>
</dbReference>
<keyword evidence="6 7" id="KW-0720">Serine protease</keyword>
<dbReference type="KEGG" id="dau:Daud_2108"/>
<dbReference type="Gene3D" id="3.40.50.200">
    <property type="entry name" value="Peptidase S8/S53 domain"/>
    <property type="match status" value="1"/>
</dbReference>
<sequence length="995" mass="102231">MIYQGARRRWLVLVITAIFVLSLALPAAAAGPDRVKPGAGGEPPGDFVPGEVIVKFKEGVRAAATMQTLAAKHRAFGLAAVRVLPYEAALFTTTTDVTAAVAALQRDPRVEFAQPNYIYRALGAPDDPLWDQQWGMHASDGPPPHHPHGVRALEAWTHTKGSADIVVAVIDTGIDYTHEDLAANMWTNPGEILGDRIDNDGNSFVDDYYGYDFIGANARNPQPDSDPLDDDGHGTHVAGIVAATANNAKGIAGTAPGVRLMAVKALDSGGFGTTAAIVNAINYAATNGAQVVNMSFGGTGFDPLQYKAIAAHPGVLFVAAAGNGGSDGIGDNNDTNPVSPASFTIDWNIDTNDDGTSEHFPALPHLISVAALAPNGNLTTFSNFGATSVDLAAPGDAIVSTVPQWDGTPPSPYAAWDGTSMAAPFVAAGGALVLSLRPDLAPASVIDLLNNNVTELASALTGKVASGGTLNLARALAAVPPGVKSTVPAHGATGVAVNTNITVTFSESVTKGVYFDGITISGGGTTVSHTYGLSGSMLTLNPDANLAHSTVYTVTIPAGAVQDAAGNPSDAHSFSFTTQAAGGGGGGGGGAPAPPAPPEAPGPPAGTGEFTATGGAQSVSLLDGQVTLDLPAGALPEGAKVTVTLAADTPENLPAGAKAVSAVFSFKSTAPLAKPVRVSIRYEADKLGGLDPQALMVFRENPDGTWQRVGGKLDRAAQAVVVELDGFSSYTVLGTPKTFGDIKGHWAQADIELLAARGLVQGRAAGKFAPGAPVTRAEMAALLVRLTGAKEVTPAQPAFTDVAPGAWYYSAIETAVRAGLFKGYADGSFQPDATLTREQLAALAVRLTGAATGTTQLPFADRAAIAPWAEEAVAAAYAQGLLRGVSDTEFAPQMSVTRAQAATIMVRLAERKGLFEVTITATGTLVWNTLVGGFWELAADQETYVLLPDPRHKAAAAQLKQFENQEITVTGYIQTGPNIYMRGPLLRILNVTPTG</sequence>
<gene>
    <name evidence="12" type="ordered locus">Daud_2108</name>
</gene>
<keyword evidence="4" id="KW-0677">Repeat</keyword>
<dbReference type="GO" id="GO:0006508">
    <property type="term" value="P:proteolysis"/>
    <property type="evidence" value="ECO:0007669"/>
    <property type="project" value="UniProtKB-KW"/>
</dbReference>
<dbReference type="PROSITE" id="PS00138">
    <property type="entry name" value="SUBTILASE_SER"/>
    <property type="match status" value="1"/>
</dbReference>
<dbReference type="EMBL" id="CP000860">
    <property type="protein sequence ID" value="ACA60597.1"/>
    <property type="molecule type" value="Genomic_DNA"/>
</dbReference>
<dbReference type="InterPro" id="IPR023827">
    <property type="entry name" value="Peptidase_S8_Asp-AS"/>
</dbReference>
<protein>
    <submittedName>
        <fullName evidence="12">Peptidase S8 and S53, subtilisin, kexin, sedolisin</fullName>
    </submittedName>
</protein>
<dbReference type="AlphaFoldDB" id="B1I6E9"/>
<evidence type="ECO:0000256" key="9">
    <source>
        <dbReference type="SAM" id="MobiDB-lite"/>
    </source>
</evidence>
<dbReference type="InterPro" id="IPR054399">
    <property type="entry name" value="Fervidolysin-like_N_prodom"/>
</dbReference>
<evidence type="ECO:0000313" key="13">
    <source>
        <dbReference type="Proteomes" id="UP000008544"/>
    </source>
</evidence>
<evidence type="ECO:0000256" key="10">
    <source>
        <dbReference type="SAM" id="SignalP"/>
    </source>
</evidence>
<dbReference type="RefSeq" id="WP_012303172.1">
    <property type="nucleotide sequence ID" value="NC_010424.1"/>
</dbReference>
<feature type="domain" description="SLH" evidence="11">
    <location>
        <begin position="856"/>
        <end position="919"/>
    </location>
</feature>
<reference evidence="13" key="1">
    <citation type="submission" date="2007-10" db="EMBL/GenBank/DDBJ databases">
        <title>Complete sequence of chromosome of Desulforudis audaxviator MP104C.</title>
        <authorList>
            <person name="Copeland A."/>
            <person name="Lucas S."/>
            <person name="Lapidus A."/>
            <person name="Barry K."/>
            <person name="Glavina del Rio T."/>
            <person name="Dalin E."/>
            <person name="Tice H."/>
            <person name="Bruce D."/>
            <person name="Pitluck S."/>
            <person name="Lowry S.R."/>
            <person name="Larimer F."/>
            <person name="Land M.L."/>
            <person name="Hauser L."/>
            <person name="Kyrpides N."/>
            <person name="Ivanova N.N."/>
            <person name="Richardson P."/>
        </authorList>
    </citation>
    <scope>NUCLEOTIDE SEQUENCE [LARGE SCALE GENOMIC DNA]</scope>
    <source>
        <strain evidence="13">MP104C</strain>
    </source>
</reference>
<dbReference type="PRINTS" id="PR00723">
    <property type="entry name" value="SUBTILISIN"/>
</dbReference>
<dbReference type="eggNOG" id="COG1404">
    <property type="taxonomic scope" value="Bacteria"/>
</dbReference>
<reference evidence="12 13" key="2">
    <citation type="journal article" date="2008" name="Science">
        <title>Environmental genomics reveals a single-species ecosystem deep within Earth.</title>
        <authorList>
            <person name="Chivian D."/>
            <person name="Brodie E.L."/>
            <person name="Alm E.J."/>
            <person name="Culley D.E."/>
            <person name="Dehal P.S."/>
            <person name="Desantis T.Z."/>
            <person name="Gihring T.M."/>
            <person name="Lapidus A."/>
            <person name="Lin L.H."/>
            <person name="Lowry S.R."/>
            <person name="Moser D.P."/>
            <person name="Richardson P.M."/>
            <person name="Southam G."/>
            <person name="Wanger G."/>
            <person name="Pratt L.M."/>
            <person name="Andersen G.L."/>
            <person name="Hazen T.C."/>
            <person name="Brockman F.J."/>
            <person name="Arkin A.P."/>
            <person name="Onstott T.C."/>
        </authorList>
    </citation>
    <scope>NUCLEOTIDE SEQUENCE [LARGE SCALE GENOMIC DNA]</scope>
    <source>
        <strain evidence="12 13">MP104C</strain>
    </source>
</reference>
<evidence type="ECO:0000256" key="5">
    <source>
        <dbReference type="ARBA" id="ARBA00022801"/>
    </source>
</evidence>
<dbReference type="InterPro" id="IPR034204">
    <property type="entry name" value="PfSUB1-like_cat_dom"/>
</dbReference>
<evidence type="ECO:0000259" key="11">
    <source>
        <dbReference type="PROSITE" id="PS51272"/>
    </source>
</evidence>
<feature type="active site" description="Charge relay system" evidence="7">
    <location>
        <position position="233"/>
    </location>
</feature>
<dbReference type="Proteomes" id="UP000008544">
    <property type="component" value="Chromosome"/>
</dbReference>
<dbReference type="Pfam" id="PF00082">
    <property type="entry name" value="Peptidase_S8"/>
    <property type="match status" value="1"/>
</dbReference>
<accession>B1I6E9</accession>
<dbReference type="PANTHER" id="PTHR43399">
    <property type="entry name" value="SUBTILISIN-RELATED"/>
    <property type="match status" value="1"/>
</dbReference>
<name>B1I6E9_DESAP</name>
<proteinExistence type="inferred from homology"/>
<evidence type="ECO:0000256" key="3">
    <source>
        <dbReference type="ARBA" id="ARBA00022729"/>
    </source>
</evidence>
<evidence type="ECO:0000313" key="12">
    <source>
        <dbReference type="EMBL" id="ACA60597.1"/>
    </source>
</evidence>
<feature type="chain" id="PRO_5002765018" evidence="10">
    <location>
        <begin position="30"/>
        <end position="995"/>
    </location>
</feature>
<evidence type="ECO:0000256" key="1">
    <source>
        <dbReference type="ARBA" id="ARBA00011073"/>
    </source>
</evidence>
<feature type="active site" description="Charge relay system" evidence="7">
    <location>
        <position position="420"/>
    </location>
</feature>
<keyword evidence="3 10" id="KW-0732">Signal</keyword>
<feature type="compositionally biased region" description="Pro residues" evidence="9">
    <location>
        <begin position="592"/>
        <end position="604"/>
    </location>
</feature>
<dbReference type="Pfam" id="PF22148">
    <property type="entry name" value="Fervidolysin_NPro-like"/>
    <property type="match status" value="1"/>
</dbReference>
<dbReference type="Pfam" id="PF13205">
    <property type="entry name" value="Big_5"/>
    <property type="match status" value="1"/>
</dbReference>
<feature type="signal peptide" evidence="10">
    <location>
        <begin position="1"/>
        <end position="29"/>
    </location>
</feature>
<dbReference type="InterPro" id="IPR036852">
    <property type="entry name" value="Peptidase_S8/S53_dom_sf"/>
</dbReference>
<evidence type="ECO:0000256" key="6">
    <source>
        <dbReference type="ARBA" id="ARBA00022825"/>
    </source>
</evidence>
<feature type="domain" description="SLH" evidence="11">
    <location>
        <begin position="798"/>
        <end position="855"/>
    </location>
</feature>
<keyword evidence="2 7" id="KW-0645">Protease</keyword>
<dbReference type="PROSITE" id="PS51272">
    <property type="entry name" value="SLH"/>
    <property type="match status" value="3"/>
</dbReference>
<dbReference type="InterPro" id="IPR023828">
    <property type="entry name" value="Peptidase_S8_Ser-AS"/>
</dbReference>
<comment type="similarity">
    <text evidence="1 7 8">Belongs to the peptidase S8 family.</text>
</comment>
<evidence type="ECO:0000256" key="2">
    <source>
        <dbReference type="ARBA" id="ARBA00022670"/>
    </source>
</evidence>
<dbReference type="STRING" id="477974.Daud_2108"/>
<dbReference type="PROSITE" id="PS51892">
    <property type="entry name" value="SUBTILASE"/>
    <property type="match status" value="1"/>
</dbReference>
<dbReference type="Pfam" id="PF00395">
    <property type="entry name" value="SLH"/>
    <property type="match status" value="3"/>
</dbReference>
<dbReference type="InterPro" id="IPR032812">
    <property type="entry name" value="SbsA_Ig"/>
</dbReference>
<dbReference type="InterPro" id="IPR001119">
    <property type="entry name" value="SLH_dom"/>
</dbReference>
<dbReference type="GO" id="GO:0004252">
    <property type="term" value="F:serine-type endopeptidase activity"/>
    <property type="evidence" value="ECO:0007669"/>
    <property type="project" value="UniProtKB-UniRule"/>
</dbReference>
<dbReference type="Gene3D" id="2.60.220.30">
    <property type="match status" value="1"/>
</dbReference>
<feature type="active site" description="Charge relay system" evidence="7">
    <location>
        <position position="171"/>
    </location>
</feature>
<keyword evidence="5 7" id="KW-0378">Hydrolase</keyword>
<evidence type="ECO:0000256" key="7">
    <source>
        <dbReference type="PROSITE-ProRule" id="PRU01240"/>
    </source>
</evidence>
<evidence type="ECO:0000256" key="4">
    <source>
        <dbReference type="ARBA" id="ARBA00022737"/>
    </source>
</evidence>
<dbReference type="OrthoDB" id="900053at2"/>